<accession>M1ZQC9</accession>
<dbReference type="PATRIC" id="fig|1232189.3.peg.2289"/>
<dbReference type="PANTHER" id="PTHR46558">
    <property type="entry name" value="TRACRIPTIONAL REGULATORY PROTEIN-RELATED-RELATED"/>
    <property type="match status" value="1"/>
</dbReference>
<dbReference type="InterPro" id="IPR010982">
    <property type="entry name" value="Lambda_DNA-bd_dom_sf"/>
</dbReference>
<evidence type="ECO:0000256" key="1">
    <source>
        <dbReference type="ARBA" id="ARBA00023125"/>
    </source>
</evidence>
<dbReference type="PANTHER" id="PTHR46558:SF4">
    <property type="entry name" value="DNA-BIDING PHAGE PROTEIN"/>
    <property type="match status" value="1"/>
</dbReference>
<reference evidence="3 4" key="2">
    <citation type="submission" date="2013-03" db="EMBL/GenBank/DDBJ databases">
        <title>Diversity in Clostridium botulinum.</title>
        <authorList>
            <person name="Timme R.E."/>
            <person name="Allard M."/>
            <person name="Luo Y."/>
            <person name="Strain E."/>
            <person name="Gonzalez-Escalona N."/>
            <person name="Brown E."/>
        </authorList>
    </citation>
    <scope>NUCLEOTIDE SEQUENCE [LARGE SCALE GENOMIC DNA]</scope>
    <source>
        <strain evidence="3 4">CFSAN001627</strain>
    </source>
</reference>
<name>M1ZQC9_CLOBO</name>
<dbReference type="PROSITE" id="PS50943">
    <property type="entry name" value="HTH_CROC1"/>
    <property type="match status" value="2"/>
</dbReference>
<evidence type="ECO:0000313" key="3">
    <source>
        <dbReference type="EMBL" id="EKN41236.1"/>
    </source>
</evidence>
<feature type="domain" description="HTH cro/C1-type" evidence="2">
    <location>
        <begin position="106"/>
        <end position="139"/>
    </location>
</feature>
<dbReference type="CDD" id="cd00093">
    <property type="entry name" value="HTH_XRE"/>
    <property type="match status" value="2"/>
</dbReference>
<dbReference type="Pfam" id="PF01381">
    <property type="entry name" value="HTH_3"/>
    <property type="match status" value="1"/>
</dbReference>
<dbReference type="AlphaFoldDB" id="M1ZQC9"/>
<protein>
    <submittedName>
        <fullName evidence="3">XRE family transcriptional regulator</fullName>
    </submittedName>
</protein>
<reference evidence="3 4" key="1">
    <citation type="submission" date="2012-10" db="EMBL/GenBank/DDBJ databases">
        <authorList>
            <person name="Strain E.A."/>
            <person name="Brown E."/>
            <person name="Allard M.W."/>
            <person name="Gonzalez-Escalona N."/>
            <person name="Timme R."/>
        </authorList>
    </citation>
    <scope>NUCLEOTIDE SEQUENCE [LARGE SCALE GENOMIC DNA]</scope>
    <source>
        <strain evidence="3 4">CFSAN001627</strain>
    </source>
</reference>
<evidence type="ECO:0000259" key="2">
    <source>
        <dbReference type="PROSITE" id="PS50943"/>
    </source>
</evidence>
<dbReference type="GO" id="GO:0003677">
    <property type="term" value="F:DNA binding"/>
    <property type="evidence" value="ECO:0007669"/>
    <property type="project" value="UniProtKB-KW"/>
</dbReference>
<sequence>MYKSTSFWKEYIIYLNKCKINNTTPKSTSQWIKFHRLQHGWSQMDLAIKLELTETQGRYLIKDYETRGLYPPQELSIRLSKLFNIGTKYFYDEYYEFLDMDYPNIIKNYRLENNLSKTKLAKLLSTTYETIIRWEKGENISRQYYKKLNKLMQLTTKEP</sequence>
<gene>
    <name evidence="3" type="ORF">CFSAN001627_14503</name>
</gene>
<dbReference type="InterPro" id="IPR001387">
    <property type="entry name" value="Cro/C1-type_HTH"/>
</dbReference>
<keyword evidence="1" id="KW-0238">DNA-binding</keyword>
<dbReference type="SMART" id="SM00530">
    <property type="entry name" value="HTH_XRE"/>
    <property type="match status" value="2"/>
</dbReference>
<proteinExistence type="predicted"/>
<dbReference type="SUPFAM" id="SSF47413">
    <property type="entry name" value="lambda repressor-like DNA-binding domains"/>
    <property type="match status" value="2"/>
</dbReference>
<dbReference type="Proteomes" id="UP000011944">
    <property type="component" value="Unassembled WGS sequence"/>
</dbReference>
<comment type="caution">
    <text evidence="3">The sequence shown here is derived from an EMBL/GenBank/DDBJ whole genome shotgun (WGS) entry which is preliminary data.</text>
</comment>
<evidence type="ECO:0000313" key="4">
    <source>
        <dbReference type="Proteomes" id="UP000011944"/>
    </source>
</evidence>
<feature type="domain" description="HTH cro/C1-type" evidence="2">
    <location>
        <begin position="32"/>
        <end position="90"/>
    </location>
</feature>
<organism evidence="3 4">
    <name type="scientific">Clostridium botulinum CFSAN001627</name>
    <dbReference type="NCBI Taxonomy" id="1232189"/>
    <lineage>
        <taxon>Bacteria</taxon>
        <taxon>Bacillati</taxon>
        <taxon>Bacillota</taxon>
        <taxon>Clostridia</taxon>
        <taxon>Eubacteriales</taxon>
        <taxon>Clostridiaceae</taxon>
        <taxon>Clostridium</taxon>
    </lineage>
</organism>
<dbReference type="Gene3D" id="1.10.260.40">
    <property type="entry name" value="lambda repressor-like DNA-binding domains"/>
    <property type="match status" value="2"/>
</dbReference>
<dbReference type="EMBL" id="AMXI01000870">
    <property type="protein sequence ID" value="EKN41236.1"/>
    <property type="molecule type" value="Genomic_DNA"/>
</dbReference>